<evidence type="ECO:0000313" key="2">
    <source>
        <dbReference type="Proteomes" id="UP001157186"/>
    </source>
</evidence>
<sequence>MIISPFWVLHEREFSFMPEPDISRIMTFATSKDLGQWLKINHTTESELWVKIFKKHTGIPSVTWDDVVIESLCWGWIDGIKKSIDDQAYLQRITPRKARSNWSKRNKAHVERLIQEGRMTESGLVHVRAAKADGRWENAYDVSEMEVPADFLAALENKPKAKQFFATLNKSSRYTIAYGLLSAKKAETRQRRFAKFIDMLARKEKPI</sequence>
<dbReference type="Proteomes" id="UP001157186">
    <property type="component" value="Unassembled WGS sequence"/>
</dbReference>
<accession>A0ABQ6GWD7</accession>
<proteinExistence type="predicted"/>
<dbReference type="EMBL" id="BSST01000001">
    <property type="protein sequence ID" value="GLX80258.1"/>
    <property type="molecule type" value="Genomic_DNA"/>
</dbReference>
<reference evidence="1 2" key="1">
    <citation type="submission" date="2023-03" db="EMBL/GenBank/DDBJ databases">
        <title>Draft genome sequence of Thalassotalea insulae KCTC 62186T.</title>
        <authorList>
            <person name="Sawabe T."/>
        </authorList>
    </citation>
    <scope>NUCLEOTIDE SEQUENCE [LARGE SCALE GENOMIC DNA]</scope>
    <source>
        <strain evidence="1 2">KCTC 62186</strain>
    </source>
</reference>
<organism evidence="1 2">
    <name type="scientific">Thalassotalea insulae</name>
    <dbReference type="NCBI Taxonomy" id="2056778"/>
    <lineage>
        <taxon>Bacteria</taxon>
        <taxon>Pseudomonadati</taxon>
        <taxon>Pseudomonadota</taxon>
        <taxon>Gammaproteobacteria</taxon>
        <taxon>Alteromonadales</taxon>
        <taxon>Colwelliaceae</taxon>
        <taxon>Thalassotalea</taxon>
    </lineage>
</organism>
<protein>
    <recommendedName>
        <fullName evidence="3">Bacteriocin-protection protein, YdeI/OmpD-associated family</fullName>
    </recommendedName>
</protein>
<evidence type="ECO:0008006" key="3">
    <source>
        <dbReference type="Google" id="ProtNLM"/>
    </source>
</evidence>
<comment type="caution">
    <text evidence="1">The sequence shown here is derived from an EMBL/GenBank/DDBJ whole genome shotgun (WGS) entry which is preliminary data.</text>
</comment>
<evidence type="ECO:0000313" key="1">
    <source>
        <dbReference type="EMBL" id="GLX80258.1"/>
    </source>
</evidence>
<keyword evidence="2" id="KW-1185">Reference proteome</keyword>
<gene>
    <name evidence="1" type="ORF">tinsulaeT_35980</name>
</gene>
<dbReference type="Pfam" id="PF13376">
    <property type="entry name" value="OmdA"/>
    <property type="match status" value="1"/>
</dbReference>
<name>A0ABQ6GWD7_9GAMM</name>